<dbReference type="HOGENOM" id="CLU_885391_0_0_5"/>
<keyword evidence="1" id="KW-0732">Signal</keyword>
<reference evidence="2 3" key="1">
    <citation type="submission" date="2014-09" db="EMBL/GenBank/DDBJ databases">
        <title>Using Illumina technology Improving SMRT sequencing Genome Assembly by RASTools.</title>
        <authorList>
            <person name="Zhou Y."/>
            <person name="Ma T."/>
            <person name="Liu T."/>
        </authorList>
    </citation>
    <scope>NUCLEOTIDE SEQUENCE [LARGE SCALE GENOMIC DNA]</scope>
    <source>
        <strain evidence="2 3">ATCC 55669</strain>
    </source>
</reference>
<keyword evidence="3" id="KW-1185">Reference proteome</keyword>
<feature type="signal peptide" evidence="1">
    <location>
        <begin position="1"/>
        <end position="18"/>
    </location>
</feature>
<evidence type="ECO:0000256" key="1">
    <source>
        <dbReference type="SAM" id="SignalP"/>
    </source>
</evidence>
<feature type="chain" id="PRO_5001929904" evidence="1">
    <location>
        <begin position="19"/>
        <end position="314"/>
    </location>
</feature>
<accession>A0A097EFS9</accession>
<gene>
    <name evidence="2" type="ORF">MC45_08665</name>
</gene>
<dbReference type="RefSeq" id="WP_038661903.1">
    <property type="nucleotide sequence ID" value="NZ_CP009571.1"/>
</dbReference>
<protein>
    <submittedName>
        <fullName evidence="2">Uncharacterized protein</fullName>
    </submittedName>
</protein>
<dbReference type="EMBL" id="CP009571">
    <property type="protein sequence ID" value="AIT06428.1"/>
    <property type="molecule type" value="Genomic_DNA"/>
</dbReference>
<name>A0A097EFS9_9SPHN</name>
<dbReference type="eggNOG" id="ENOG50334FB">
    <property type="taxonomic scope" value="Bacteria"/>
</dbReference>
<proteinExistence type="predicted"/>
<dbReference type="Proteomes" id="UP000033200">
    <property type="component" value="Chromosome"/>
</dbReference>
<organism evidence="2 3">
    <name type="scientific">Sphingomonas taxi</name>
    <dbReference type="NCBI Taxonomy" id="1549858"/>
    <lineage>
        <taxon>Bacteria</taxon>
        <taxon>Pseudomonadati</taxon>
        <taxon>Pseudomonadota</taxon>
        <taxon>Alphaproteobacteria</taxon>
        <taxon>Sphingomonadales</taxon>
        <taxon>Sphingomonadaceae</taxon>
        <taxon>Sphingomonas</taxon>
    </lineage>
</organism>
<dbReference type="STRING" id="1549858.MC45_08665"/>
<evidence type="ECO:0000313" key="2">
    <source>
        <dbReference type="EMBL" id="AIT06428.1"/>
    </source>
</evidence>
<evidence type="ECO:0000313" key="3">
    <source>
        <dbReference type="Proteomes" id="UP000033200"/>
    </source>
</evidence>
<sequence length="314" mass="33876">MRALPLILSILLLGAAPADVPIGQFREWLSFKKQPLDFASGGVTVHVAALPCPAKPVGDTSCRWDGFNNQGSVTVSAPGIRPLTVTTDRQSEYARIAIVRFEPHDPRPGVIVESQYGGSGGVLTVQLLLPVGDGYRAVPMVRRGGGILEGQIADYPIDRSGDGRIDLILEDAAFDTTFGCNACTPRPPRIFTVIGGVSTDVSDDPALRSVFATDMKRLAPRCFSGEPDRNGSCAAYVADAARAGQFAAAWAAMLRHYEHGKDVRQFCDSHSSAEQHYACKPGHETRYRDFPESLRAFLIRAGYLQRRGATVTAS</sequence>
<dbReference type="AlphaFoldDB" id="A0A097EFS9"/>
<dbReference type="KEGG" id="stax:MC45_08665"/>